<evidence type="ECO:0000256" key="3">
    <source>
        <dbReference type="ARBA" id="ARBA00022795"/>
    </source>
</evidence>
<gene>
    <name evidence="8" type="primary">flgD</name>
    <name evidence="8" type="ORF">GCM10011613_16810</name>
</gene>
<evidence type="ECO:0000256" key="1">
    <source>
        <dbReference type="ARBA" id="ARBA00010577"/>
    </source>
</evidence>
<reference evidence="9" key="1">
    <citation type="journal article" date="2019" name="Int. J. Syst. Evol. Microbiol.">
        <title>The Global Catalogue of Microorganisms (GCM) 10K type strain sequencing project: providing services to taxonomists for standard genome sequencing and annotation.</title>
        <authorList>
            <consortium name="The Broad Institute Genomics Platform"/>
            <consortium name="The Broad Institute Genome Sequencing Center for Infectious Disease"/>
            <person name="Wu L."/>
            <person name="Ma J."/>
        </authorList>
    </citation>
    <scope>NUCLEOTIDE SEQUENCE [LARGE SCALE GENOMIC DNA]</scope>
    <source>
        <strain evidence="9">KCTC 32239</strain>
    </source>
</reference>
<feature type="domain" description="FlgD Tudor-like" evidence="7">
    <location>
        <begin position="91"/>
        <end position="236"/>
    </location>
</feature>
<protein>
    <recommendedName>
        <fullName evidence="2 5">Basal-body rod modification protein FlgD</fullName>
    </recommendedName>
</protein>
<keyword evidence="3 5" id="KW-1005">Bacterial flagellum biogenesis</keyword>
<evidence type="ECO:0000259" key="7">
    <source>
        <dbReference type="Pfam" id="PF13861"/>
    </source>
</evidence>
<sequence length="239" mass="25162">MSDVSSTKSPSDVLAGYAIDKNSAATPKKKTNDLGQDAFLQLMITQMKNQDPLAPQSNSEFVAQLAQFSSVQGLEKLNTSFNGFSSSFQSNQALQASSLVGRSVSVEGANSILSPDGIISGTITVPASTSEVKMNVYDSKGVLAAQIPIGSAEKGDMNFRFDGESMELNGKLLDWSAKTPLTPGAYRFEVLSTQDGKSQQLATSLSANVNSVTVGADGKLVLNLAGYGAMDISKVKQFN</sequence>
<dbReference type="Gene3D" id="2.60.40.4070">
    <property type="match status" value="1"/>
</dbReference>
<dbReference type="Pfam" id="PF13861">
    <property type="entry name" value="FLgD_tudor"/>
    <property type="match status" value="1"/>
</dbReference>
<evidence type="ECO:0000313" key="8">
    <source>
        <dbReference type="EMBL" id="GGY72471.1"/>
    </source>
</evidence>
<dbReference type="InterPro" id="IPR025963">
    <property type="entry name" value="FLgD_Tudor"/>
</dbReference>
<dbReference type="Proteomes" id="UP000619761">
    <property type="component" value="Unassembled WGS sequence"/>
</dbReference>
<dbReference type="InterPro" id="IPR005648">
    <property type="entry name" value="FlgD"/>
</dbReference>
<dbReference type="EMBL" id="BMYZ01000001">
    <property type="protein sequence ID" value="GGY72471.1"/>
    <property type="molecule type" value="Genomic_DNA"/>
</dbReference>
<accession>A0ABQ3B0T1</accession>
<dbReference type="Gene3D" id="2.30.30.910">
    <property type="match status" value="1"/>
</dbReference>
<dbReference type="Pfam" id="PF03963">
    <property type="entry name" value="FlgD"/>
    <property type="match status" value="1"/>
</dbReference>
<feature type="domain" description="FlgD/Vpr Ig-like" evidence="6">
    <location>
        <begin position="117"/>
        <end position="193"/>
    </location>
</feature>
<dbReference type="InterPro" id="IPR025965">
    <property type="entry name" value="FlgD/Vpr_Ig-like"/>
</dbReference>
<keyword evidence="9" id="KW-1185">Reference proteome</keyword>
<organism evidence="8 9">
    <name type="scientific">Cellvibrio zantedeschiae</name>
    <dbReference type="NCBI Taxonomy" id="1237077"/>
    <lineage>
        <taxon>Bacteria</taxon>
        <taxon>Pseudomonadati</taxon>
        <taxon>Pseudomonadota</taxon>
        <taxon>Gammaproteobacteria</taxon>
        <taxon>Cellvibrionales</taxon>
        <taxon>Cellvibrionaceae</taxon>
        <taxon>Cellvibrio</taxon>
    </lineage>
</organism>
<evidence type="ECO:0000256" key="5">
    <source>
        <dbReference type="RuleBase" id="RU362076"/>
    </source>
</evidence>
<evidence type="ECO:0000256" key="4">
    <source>
        <dbReference type="ARBA" id="ARBA00024746"/>
    </source>
</evidence>
<evidence type="ECO:0000313" key="9">
    <source>
        <dbReference type="Proteomes" id="UP000619761"/>
    </source>
</evidence>
<evidence type="ECO:0000259" key="6">
    <source>
        <dbReference type="Pfam" id="PF13860"/>
    </source>
</evidence>
<comment type="similarity">
    <text evidence="1 5">Belongs to the FlgD family.</text>
</comment>
<dbReference type="RefSeq" id="WP_189417510.1">
    <property type="nucleotide sequence ID" value="NZ_BMYZ01000001.1"/>
</dbReference>
<proteinExistence type="inferred from homology"/>
<comment type="function">
    <text evidence="4 5">Required for flagellar hook formation. May act as a scaffolding protein.</text>
</comment>
<comment type="caution">
    <text evidence="8">The sequence shown here is derived from an EMBL/GenBank/DDBJ whole genome shotgun (WGS) entry which is preliminary data.</text>
</comment>
<name>A0ABQ3B0T1_9GAMM</name>
<evidence type="ECO:0000256" key="2">
    <source>
        <dbReference type="ARBA" id="ARBA00016013"/>
    </source>
</evidence>
<dbReference type="Pfam" id="PF13860">
    <property type="entry name" value="FlgD_ig"/>
    <property type="match status" value="1"/>
</dbReference>